<evidence type="ECO:0000256" key="2">
    <source>
        <dbReference type="ARBA" id="ARBA00022448"/>
    </source>
</evidence>
<dbReference type="Pfam" id="PF00034">
    <property type="entry name" value="Cytochrom_C"/>
    <property type="match status" value="2"/>
</dbReference>
<dbReference type="InterPro" id="IPR036909">
    <property type="entry name" value="Cyt_c-like_dom_sf"/>
</dbReference>
<name>A0A364NI95_9GAMM</name>
<keyword evidence="7 9" id="KW-0408">Iron</keyword>
<dbReference type="Proteomes" id="UP000250744">
    <property type="component" value="Unassembled WGS sequence"/>
</dbReference>
<keyword evidence="13" id="KW-1185">Reference proteome</keyword>
<dbReference type="GO" id="GO:0005506">
    <property type="term" value="F:iron ion binding"/>
    <property type="evidence" value="ECO:0007669"/>
    <property type="project" value="InterPro"/>
</dbReference>
<dbReference type="SUPFAM" id="SSF46626">
    <property type="entry name" value="Cytochrome c"/>
    <property type="match status" value="2"/>
</dbReference>
<dbReference type="InterPro" id="IPR050597">
    <property type="entry name" value="Cytochrome_c_Oxidase_Subunit"/>
</dbReference>
<dbReference type="PANTHER" id="PTHR33751">
    <property type="entry name" value="CBB3-TYPE CYTOCHROME C OXIDASE SUBUNIT FIXP"/>
    <property type="match status" value="1"/>
</dbReference>
<feature type="binding site" description="axial binding residue" evidence="9">
    <location>
        <position position="78"/>
    </location>
    <ligand>
        <name>heme c</name>
        <dbReference type="ChEBI" id="CHEBI:61717"/>
        <label>1</label>
    </ligand>
    <ligandPart>
        <name>Fe</name>
        <dbReference type="ChEBI" id="CHEBI:18248"/>
    </ligandPart>
</feature>
<dbReference type="PROSITE" id="PS51007">
    <property type="entry name" value="CYTC"/>
    <property type="match status" value="2"/>
</dbReference>
<reference evidence="12 13" key="1">
    <citation type="submission" date="2018-06" db="EMBL/GenBank/DDBJ databases">
        <title>Nitrincola tibetense sp. nov., isolated from Lake XuguoCo on Tibetan Plateau.</title>
        <authorList>
            <person name="Xing P."/>
        </authorList>
    </citation>
    <scope>NUCLEOTIDE SEQUENCE [LARGE SCALE GENOMIC DNA]</scope>
    <source>
        <strain evidence="13">xg18</strain>
    </source>
</reference>
<keyword evidence="2" id="KW-0813">Transport</keyword>
<dbReference type="AlphaFoldDB" id="A0A364NI95"/>
<dbReference type="PANTHER" id="PTHR33751:SF9">
    <property type="entry name" value="CYTOCHROME C4"/>
    <property type="match status" value="1"/>
</dbReference>
<sequence length="201" mass="21441">MNKLLISLLISVGITGVAHAAGGNATAGASKVAVCAACHGADGNSPMGAFPSLAGQNSRYLLKQMQDQLSGARVIPEMTGLLNNLSDQDLRDIAAFYANQRTTIGQADAELVEEGRRIYEGGIADKGVSACIACHMPNGQGNNPARFPALSGQHPEYTLLQLQKFASEDRANDPNRMMRDIAVKMTESEMRAVSQYIRGLY</sequence>
<dbReference type="Gene3D" id="1.10.760.10">
    <property type="entry name" value="Cytochrome c-like domain"/>
    <property type="match status" value="2"/>
</dbReference>
<dbReference type="InterPro" id="IPR009056">
    <property type="entry name" value="Cyt_c-like_dom"/>
</dbReference>
<evidence type="ECO:0000256" key="1">
    <source>
        <dbReference type="ARBA" id="ARBA00004418"/>
    </source>
</evidence>
<feature type="binding site" description="axial binding residue" evidence="9">
    <location>
        <position position="39"/>
    </location>
    <ligand>
        <name>heme c</name>
        <dbReference type="ChEBI" id="CHEBI:61717"/>
        <label>1</label>
    </ligand>
    <ligandPart>
        <name>Fe</name>
        <dbReference type="ChEBI" id="CHEBI:18248"/>
    </ligandPart>
</feature>
<keyword evidence="3 8" id="KW-0349">Heme</keyword>
<keyword evidence="6" id="KW-0249">Electron transport</keyword>
<dbReference type="OrthoDB" id="9773456at2"/>
<gene>
    <name evidence="12" type="ORF">DN062_16115</name>
</gene>
<dbReference type="InterPro" id="IPR024167">
    <property type="entry name" value="Cytochrome_c4-like"/>
</dbReference>
<feature type="domain" description="Cytochrome c" evidence="11">
    <location>
        <begin position="110"/>
        <end position="201"/>
    </location>
</feature>
<evidence type="ECO:0000256" key="5">
    <source>
        <dbReference type="ARBA" id="ARBA00022764"/>
    </source>
</evidence>
<comment type="PTM">
    <text evidence="8">Binds 2 heme c groups covalently per subunit.</text>
</comment>
<feature type="domain" description="Cytochrome c" evidence="11">
    <location>
        <begin position="23"/>
        <end position="101"/>
    </location>
</feature>
<proteinExistence type="predicted"/>
<dbReference type="PIRSF" id="PIRSF000005">
    <property type="entry name" value="Cytochrome_c4"/>
    <property type="match status" value="1"/>
</dbReference>
<protein>
    <submittedName>
        <fullName evidence="12">Cytochrome c4</fullName>
    </submittedName>
</protein>
<evidence type="ECO:0000256" key="3">
    <source>
        <dbReference type="ARBA" id="ARBA00022617"/>
    </source>
</evidence>
<evidence type="ECO:0000256" key="10">
    <source>
        <dbReference type="SAM" id="SignalP"/>
    </source>
</evidence>
<dbReference type="EMBL" id="QKRX01000016">
    <property type="protein sequence ID" value="RAU16783.1"/>
    <property type="molecule type" value="Genomic_DNA"/>
</dbReference>
<dbReference type="GO" id="GO:0009055">
    <property type="term" value="F:electron transfer activity"/>
    <property type="evidence" value="ECO:0007669"/>
    <property type="project" value="InterPro"/>
</dbReference>
<evidence type="ECO:0000256" key="7">
    <source>
        <dbReference type="ARBA" id="ARBA00023004"/>
    </source>
</evidence>
<accession>A0A364NI95</accession>
<keyword evidence="4 9" id="KW-0479">Metal-binding</keyword>
<evidence type="ECO:0000256" key="9">
    <source>
        <dbReference type="PIRSR" id="PIRSR000005-2"/>
    </source>
</evidence>
<evidence type="ECO:0000256" key="8">
    <source>
        <dbReference type="PIRSR" id="PIRSR000005-1"/>
    </source>
</evidence>
<evidence type="ECO:0000259" key="11">
    <source>
        <dbReference type="PROSITE" id="PS51007"/>
    </source>
</evidence>
<keyword evidence="5" id="KW-0574">Periplasm</keyword>
<feature type="binding site" description="covalent" evidence="8">
    <location>
        <position position="38"/>
    </location>
    <ligand>
        <name>heme c</name>
        <dbReference type="ChEBI" id="CHEBI:61717"/>
        <label>1</label>
    </ligand>
</feature>
<dbReference type="GO" id="GO:0042597">
    <property type="term" value="C:periplasmic space"/>
    <property type="evidence" value="ECO:0007669"/>
    <property type="project" value="UniProtKB-SubCell"/>
</dbReference>
<dbReference type="GO" id="GO:0020037">
    <property type="term" value="F:heme binding"/>
    <property type="evidence" value="ECO:0007669"/>
    <property type="project" value="InterPro"/>
</dbReference>
<evidence type="ECO:0000313" key="12">
    <source>
        <dbReference type="EMBL" id="RAU16783.1"/>
    </source>
</evidence>
<feature type="binding site" description="axial binding residue" evidence="9">
    <location>
        <position position="135"/>
    </location>
    <ligand>
        <name>heme c</name>
        <dbReference type="ChEBI" id="CHEBI:61717"/>
        <label>2</label>
    </ligand>
    <ligandPart>
        <name>Fe</name>
        <dbReference type="ChEBI" id="CHEBI:18248"/>
    </ligandPart>
</feature>
<organism evidence="12 13">
    <name type="scientific">Nitrincola tibetensis</name>
    <dbReference type="NCBI Taxonomy" id="2219697"/>
    <lineage>
        <taxon>Bacteria</taxon>
        <taxon>Pseudomonadati</taxon>
        <taxon>Pseudomonadota</taxon>
        <taxon>Gammaproteobacteria</taxon>
        <taxon>Oceanospirillales</taxon>
        <taxon>Oceanospirillaceae</taxon>
        <taxon>Nitrincola</taxon>
    </lineage>
</organism>
<feature type="signal peptide" evidence="10">
    <location>
        <begin position="1"/>
        <end position="20"/>
    </location>
</feature>
<feature type="binding site" description="covalent" evidence="8">
    <location>
        <position position="131"/>
    </location>
    <ligand>
        <name>heme c</name>
        <dbReference type="ChEBI" id="CHEBI:61717"/>
        <label>2</label>
    </ligand>
</feature>
<feature type="chain" id="PRO_5016611336" evidence="10">
    <location>
        <begin position="21"/>
        <end position="201"/>
    </location>
</feature>
<comment type="caution">
    <text evidence="12">The sequence shown here is derived from an EMBL/GenBank/DDBJ whole genome shotgun (WGS) entry which is preliminary data.</text>
</comment>
<evidence type="ECO:0000313" key="13">
    <source>
        <dbReference type="Proteomes" id="UP000250744"/>
    </source>
</evidence>
<feature type="binding site" description="covalent" evidence="8">
    <location>
        <position position="134"/>
    </location>
    <ligand>
        <name>heme c</name>
        <dbReference type="ChEBI" id="CHEBI:61717"/>
        <label>2</label>
    </ligand>
</feature>
<dbReference type="RefSeq" id="WP_112160327.1">
    <property type="nucleotide sequence ID" value="NZ_QKRX01000016.1"/>
</dbReference>
<evidence type="ECO:0000256" key="4">
    <source>
        <dbReference type="ARBA" id="ARBA00022723"/>
    </source>
</evidence>
<feature type="binding site" description="axial binding residue" evidence="9">
    <location>
        <position position="178"/>
    </location>
    <ligand>
        <name>heme c</name>
        <dbReference type="ChEBI" id="CHEBI:61717"/>
        <label>2</label>
    </ligand>
    <ligandPart>
        <name>Fe</name>
        <dbReference type="ChEBI" id="CHEBI:18248"/>
    </ligandPart>
</feature>
<feature type="binding site" description="covalent" evidence="8">
    <location>
        <position position="35"/>
    </location>
    <ligand>
        <name>heme c</name>
        <dbReference type="ChEBI" id="CHEBI:61717"/>
        <label>1</label>
    </ligand>
</feature>
<evidence type="ECO:0000256" key="6">
    <source>
        <dbReference type="ARBA" id="ARBA00022982"/>
    </source>
</evidence>
<keyword evidence="10" id="KW-0732">Signal</keyword>
<comment type="subcellular location">
    <subcellularLocation>
        <location evidence="1">Periplasm</location>
    </subcellularLocation>
</comment>